<protein>
    <submittedName>
        <fullName evidence="1">Uncharacterized protein</fullName>
    </submittedName>
</protein>
<evidence type="ECO:0000313" key="2">
    <source>
        <dbReference type="EMBL" id="QJA69117.1"/>
    </source>
</evidence>
<organism evidence="1">
    <name type="scientific">viral metagenome</name>
    <dbReference type="NCBI Taxonomy" id="1070528"/>
    <lineage>
        <taxon>unclassified sequences</taxon>
        <taxon>metagenomes</taxon>
        <taxon>organismal metagenomes</taxon>
    </lineage>
</organism>
<dbReference type="EMBL" id="MT141679">
    <property type="protein sequence ID" value="QJA69117.1"/>
    <property type="molecule type" value="Genomic_DNA"/>
</dbReference>
<accession>A0A6H2A610</accession>
<proteinExistence type="predicted"/>
<gene>
    <name evidence="2" type="ORF">MM415A05048_0001</name>
    <name evidence="1" type="ORF">TM448A07234_0004</name>
</gene>
<evidence type="ECO:0000313" key="1">
    <source>
        <dbReference type="EMBL" id="QJA55139.1"/>
    </source>
</evidence>
<sequence length="111" mass="13553">MKTEIKSFDNYSFNEKIDYLFNQLLTWLNPKLIKEKKEHTWAPWNQKKKYWTISFAECHFENKGNIMNPFDDIEVDVSEEMITMKNHVFCYQFPPDQILTIWNRIKKALKN</sequence>
<dbReference type="EMBL" id="MT144571">
    <property type="protein sequence ID" value="QJA55139.1"/>
    <property type="molecule type" value="Genomic_DNA"/>
</dbReference>
<name>A0A6H2A610_9ZZZZ</name>
<dbReference type="AlphaFoldDB" id="A0A6H2A610"/>
<reference evidence="1" key="1">
    <citation type="submission" date="2020-03" db="EMBL/GenBank/DDBJ databases">
        <title>The deep terrestrial virosphere.</title>
        <authorList>
            <person name="Holmfeldt K."/>
            <person name="Nilsson E."/>
            <person name="Simone D."/>
            <person name="Lopez-Fernandez M."/>
            <person name="Wu X."/>
            <person name="de Brujin I."/>
            <person name="Lundin D."/>
            <person name="Andersson A."/>
            <person name="Bertilsson S."/>
            <person name="Dopson M."/>
        </authorList>
    </citation>
    <scope>NUCLEOTIDE SEQUENCE</scope>
    <source>
        <strain evidence="2">MM415A05048</strain>
        <strain evidence="1">TM448A07234</strain>
    </source>
</reference>